<dbReference type="Proteomes" id="UP000216052">
    <property type="component" value="Chromosome"/>
</dbReference>
<evidence type="ECO:0000313" key="1">
    <source>
        <dbReference type="EMBL" id="XFO73767.1"/>
    </source>
</evidence>
<reference evidence="1" key="1">
    <citation type="submission" date="2024-05" db="EMBL/GenBank/DDBJ databases">
        <title>Isolation and characterization of Sporomusa carbonis sp. nov., a carboxydotrophic hydrogenogen in the genus of Sporomusa isolated from a charcoal burning pile.</title>
        <authorList>
            <person name="Boeer T."/>
            <person name="Rosenbaum F."/>
            <person name="Eysell L."/>
            <person name="Mueller V."/>
            <person name="Daniel R."/>
            <person name="Poehlein A."/>
        </authorList>
    </citation>
    <scope>NUCLEOTIDE SEQUENCE [LARGE SCALE GENOMIC DNA]</scope>
    <source>
        <strain evidence="1">DSM 3132</strain>
    </source>
</reference>
<organism evidence="1 2">
    <name type="scientific">Sporomusa acidovorans (strain ATCC 49682 / DSM 3132 / Mol)</name>
    <dbReference type="NCBI Taxonomy" id="1123286"/>
    <lineage>
        <taxon>Bacteria</taxon>
        <taxon>Bacillati</taxon>
        <taxon>Bacillota</taxon>
        <taxon>Negativicutes</taxon>
        <taxon>Selenomonadales</taxon>
        <taxon>Sporomusaceae</taxon>
        <taxon>Sporomusa</taxon>
    </lineage>
</organism>
<protein>
    <submittedName>
        <fullName evidence="1">Uncharacterized protein</fullName>
    </submittedName>
</protein>
<accession>A0ABZ3J7A1</accession>
<evidence type="ECO:0000313" key="2">
    <source>
        <dbReference type="Proteomes" id="UP000216052"/>
    </source>
</evidence>
<dbReference type="EMBL" id="CP155571">
    <property type="protein sequence ID" value="XFO73767.1"/>
    <property type="molecule type" value="Genomic_DNA"/>
</dbReference>
<sequence>MQDETESAAHRIDRKNKFSDTIARVAKHPIGANKLNLWGVYFYVNLLFMDQRQICPYKPHEGFELRLTSLDLFMVMPPMRECCFYMTHILLKYILINT</sequence>
<gene>
    <name evidence="1" type="ORF">SPACI_038740</name>
</gene>
<name>A0ABZ3J7A1_SPOA4</name>
<proteinExistence type="predicted"/>
<keyword evidence="2" id="KW-1185">Reference proteome</keyword>